<evidence type="ECO:0000256" key="2">
    <source>
        <dbReference type="ARBA" id="ARBA00005124"/>
    </source>
</evidence>
<dbReference type="STRING" id="571438.SAMN05192586_10110"/>
<dbReference type="EC" id="6.3.1.20" evidence="3"/>
<evidence type="ECO:0000313" key="9">
    <source>
        <dbReference type="EMBL" id="SDF03159.1"/>
    </source>
</evidence>
<dbReference type="GO" id="GO:0009249">
    <property type="term" value="P:protein lipoylation"/>
    <property type="evidence" value="ECO:0007669"/>
    <property type="project" value="InterPro"/>
</dbReference>
<keyword evidence="4 9" id="KW-0436">Ligase</keyword>
<dbReference type="SUPFAM" id="SSF82649">
    <property type="entry name" value="SufE/NifU"/>
    <property type="match status" value="1"/>
</dbReference>
<dbReference type="RefSeq" id="WP_092152295.1">
    <property type="nucleotide sequence ID" value="NZ_FNBX01000001.1"/>
</dbReference>
<comment type="pathway">
    <text evidence="2">Protein modification; protein lipoylation via exogenous pathway; protein N(6)-(lipoyl)lysine from lipoate: step 1/2.</text>
</comment>
<name>A0A1G7HT05_9BACT</name>
<keyword evidence="10" id="KW-1185">Reference proteome</keyword>
<evidence type="ECO:0000256" key="3">
    <source>
        <dbReference type="ARBA" id="ARBA00012367"/>
    </source>
</evidence>
<dbReference type="Proteomes" id="UP000199355">
    <property type="component" value="Unassembled WGS sequence"/>
</dbReference>
<dbReference type="InterPro" id="IPR019491">
    <property type="entry name" value="Lipoate_protein_ligase_C"/>
</dbReference>
<dbReference type="SUPFAM" id="SSF55681">
    <property type="entry name" value="Class II aaRS and biotin synthetases"/>
    <property type="match status" value="1"/>
</dbReference>
<accession>A0A1G7HT05</accession>
<dbReference type="GO" id="GO:0016979">
    <property type="term" value="F:lipoate-protein ligase activity"/>
    <property type="evidence" value="ECO:0007669"/>
    <property type="project" value="UniProtKB-EC"/>
</dbReference>
<dbReference type="Pfam" id="PF10437">
    <property type="entry name" value="Lip_prot_lig_C"/>
    <property type="match status" value="1"/>
</dbReference>
<dbReference type="Gene3D" id="3.30.930.10">
    <property type="entry name" value="Bira Bifunctional Protein, Domain 2"/>
    <property type="match status" value="1"/>
</dbReference>
<comment type="pathway">
    <text evidence="1">Protein modification; protein lipoylation via exogenous pathway; protein N(6)-(lipoyl)lysine from lipoate: step 2/2.</text>
</comment>
<evidence type="ECO:0000256" key="7">
    <source>
        <dbReference type="ARBA" id="ARBA00048037"/>
    </source>
</evidence>
<evidence type="ECO:0000313" key="10">
    <source>
        <dbReference type="Proteomes" id="UP000199355"/>
    </source>
</evidence>
<proteinExistence type="predicted"/>
<sequence length="325" mass="35929">MRILYNPSLDPAFNLAAEDWLLHHTTTDVFMLWRNDKAVIVGRNQNTLAEINESFVLERHIPVVRRLTGGGAVFHDLGNLNFTFISLNNVVSQLDFRRFAAPMVAALNALGVPCEFNGRNDMVVRGRKVSGNAQHVHKDRVLHHGTLLFASNIEDISGALRPGQAKYSDKAVKSVRSRVGNIADFLPQPMSIEDFIAYLLRYMAGEGPAADASLSAEEQAAIEALAEEKYRSWDWNFGFSPDYGFARAARTPGGVLDVRLDVRGGVIAGVRLFGDYFGVRDVGELEALLAGCKHDRQVLAARLHAVDLNAYLQGVDLETFLDCLF</sequence>
<dbReference type="PROSITE" id="PS51733">
    <property type="entry name" value="BPL_LPL_CATALYTIC"/>
    <property type="match status" value="1"/>
</dbReference>
<comment type="catalytic activity">
    <reaction evidence="7">
        <text>L-lysyl-[lipoyl-carrier protein] + (R)-lipoate + ATP = N(6)-[(R)-lipoyl]-L-lysyl-[lipoyl-carrier protein] + AMP + diphosphate + H(+)</text>
        <dbReference type="Rhea" id="RHEA:49288"/>
        <dbReference type="Rhea" id="RHEA-COMP:10500"/>
        <dbReference type="Rhea" id="RHEA-COMP:10502"/>
        <dbReference type="ChEBI" id="CHEBI:15378"/>
        <dbReference type="ChEBI" id="CHEBI:29969"/>
        <dbReference type="ChEBI" id="CHEBI:30616"/>
        <dbReference type="ChEBI" id="CHEBI:33019"/>
        <dbReference type="ChEBI" id="CHEBI:83088"/>
        <dbReference type="ChEBI" id="CHEBI:83099"/>
        <dbReference type="ChEBI" id="CHEBI:456215"/>
        <dbReference type="EC" id="6.3.1.20"/>
    </reaction>
</comment>
<dbReference type="Pfam" id="PF21948">
    <property type="entry name" value="LplA-B_cat"/>
    <property type="match status" value="1"/>
</dbReference>
<dbReference type="PANTHER" id="PTHR12561">
    <property type="entry name" value="LIPOATE-PROTEIN LIGASE"/>
    <property type="match status" value="1"/>
</dbReference>
<evidence type="ECO:0000256" key="5">
    <source>
        <dbReference type="ARBA" id="ARBA00022741"/>
    </source>
</evidence>
<dbReference type="GO" id="GO:0017118">
    <property type="term" value="F:lipoyltransferase activity"/>
    <property type="evidence" value="ECO:0007669"/>
    <property type="project" value="TreeGrafter"/>
</dbReference>
<dbReference type="OrthoDB" id="9787898at2"/>
<dbReference type="EMBL" id="FNBX01000001">
    <property type="protein sequence ID" value="SDF03159.1"/>
    <property type="molecule type" value="Genomic_DNA"/>
</dbReference>
<evidence type="ECO:0000256" key="1">
    <source>
        <dbReference type="ARBA" id="ARBA00005085"/>
    </source>
</evidence>
<organism evidence="9 10">
    <name type="scientific">Desulfovibrio legallii</name>
    <dbReference type="NCBI Taxonomy" id="571438"/>
    <lineage>
        <taxon>Bacteria</taxon>
        <taxon>Pseudomonadati</taxon>
        <taxon>Thermodesulfobacteriota</taxon>
        <taxon>Desulfovibrionia</taxon>
        <taxon>Desulfovibrionales</taxon>
        <taxon>Desulfovibrionaceae</taxon>
        <taxon>Desulfovibrio</taxon>
    </lineage>
</organism>
<reference evidence="10" key="1">
    <citation type="submission" date="2016-10" db="EMBL/GenBank/DDBJ databases">
        <authorList>
            <person name="Varghese N."/>
            <person name="Submissions S."/>
        </authorList>
    </citation>
    <scope>NUCLEOTIDE SEQUENCE [LARGE SCALE GENOMIC DNA]</scope>
    <source>
        <strain evidence="10">KHC7</strain>
    </source>
</reference>
<dbReference type="InterPro" id="IPR045864">
    <property type="entry name" value="aa-tRNA-synth_II/BPL/LPL"/>
</dbReference>
<dbReference type="PANTHER" id="PTHR12561:SF3">
    <property type="entry name" value="LIPOYLTRANSFERASE 1, MITOCHONDRIAL"/>
    <property type="match status" value="1"/>
</dbReference>
<keyword evidence="6" id="KW-0067">ATP-binding</keyword>
<gene>
    <name evidence="9" type="ORF">SAMN05192586_10110</name>
</gene>
<dbReference type="CDD" id="cd16443">
    <property type="entry name" value="LplA"/>
    <property type="match status" value="1"/>
</dbReference>
<dbReference type="Gene3D" id="3.30.390.50">
    <property type="entry name" value="CO dehydrogenase flavoprotein, C-terminal domain"/>
    <property type="match status" value="1"/>
</dbReference>
<feature type="domain" description="BPL/LPL catalytic" evidence="8">
    <location>
        <begin position="24"/>
        <end position="211"/>
    </location>
</feature>
<keyword evidence="5" id="KW-0547">Nucleotide-binding</keyword>
<dbReference type="UniPathway" id="UPA00537">
    <property type="reaction ID" value="UER00594"/>
</dbReference>
<protein>
    <recommendedName>
        <fullName evidence="3">lipoate--protein ligase</fullName>
        <ecNumber evidence="3">6.3.1.20</ecNumber>
    </recommendedName>
</protein>
<dbReference type="GO" id="GO:0005737">
    <property type="term" value="C:cytoplasm"/>
    <property type="evidence" value="ECO:0007669"/>
    <property type="project" value="TreeGrafter"/>
</dbReference>
<dbReference type="AlphaFoldDB" id="A0A1G7HT05"/>
<dbReference type="NCBIfam" id="TIGR00545">
    <property type="entry name" value="lipoyltrans"/>
    <property type="match status" value="1"/>
</dbReference>
<dbReference type="GO" id="GO:0005524">
    <property type="term" value="F:ATP binding"/>
    <property type="evidence" value="ECO:0007669"/>
    <property type="project" value="UniProtKB-KW"/>
</dbReference>
<evidence type="ECO:0000256" key="4">
    <source>
        <dbReference type="ARBA" id="ARBA00022598"/>
    </source>
</evidence>
<evidence type="ECO:0000259" key="8">
    <source>
        <dbReference type="PROSITE" id="PS51733"/>
    </source>
</evidence>
<dbReference type="InterPro" id="IPR004562">
    <property type="entry name" value="LipoylTrfase_LipoateP_Ligase"/>
</dbReference>
<dbReference type="InterPro" id="IPR004143">
    <property type="entry name" value="BPL_LPL_catalytic"/>
</dbReference>
<evidence type="ECO:0000256" key="6">
    <source>
        <dbReference type="ARBA" id="ARBA00022840"/>
    </source>
</evidence>